<feature type="transmembrane region" description="Helical" evidence="5">
    <location>
        <begin position="183"/>
        <end position="204"/>
    </location>
</feature>
<protein>
    <recommendedName>
        <fullName evidence="6">Major facilitator superfamily (MFS) profile domain-containing protein</fullName>
    </recommendedName>
</protein>
<dbReference type="InterPro" id="IPR020846">
    <property type="entry name" value="MFS_dom"/>
</dbReference>
<organism evidence="7 8">
    <name type="scientific">Verruconis gallopava</name>
    <dbReference type="NCBI Taxonomy" id="253628"/>
    <lineage>
        <taxon>Eukaryota</taxon>
        <taxon>Fungi</taxon>
        <taxon>Dikarya</taxon>
        <taxon>Ascomycota</taxon>
        <taxon>Pezizomycotina</taxon>
        <taxon>Dothideomycetes</taxon>
        <taxon>Pleosporomycetidae</taxon>
        <taxon>Venturiales</taxon>
        <taxon>Sympoventuriaceae</taxon>
        <taxon>Verruconis</taxon>
    </lineage>
</organism>
<dbReference type="InterPro" id="IPR036259">
    <property type="entry name" value="MFS_trans_sf"/>
</dbReference>
<comment type="subcellular location">
    <subcellularLocation>
        <location evidence="1">Membrane</location>
        <topology evidence="1">Multi-pass membrane protein</topology>
    </subcellularLocation>
</comment>
<dbReference type="Pfam" id="PF00083">
    <property type="entry name" value="Sugar_tr"/>
    <property type="match status" value="2"/>
</dbReference>
<keyword evidence="4 5" id="KW-0472">Membrane</keyword>
<dbReference type="PANTHER" id="PTHR24064">
    <property type="entry name" value="SOLUTE CARRIER FAMILY 22 MEMBER"/>
    <property type="match status" value="1"/>
</dbReference>
<evidence type="ECO:0000256" key="2">
    <source>
        <dbReference type="ARBA" id="ARBA00022692"/>
    </source>
</evidence>
<evidence type="ECO:0000313" key="7">
    <source>
        <dbReference type="EMBL" id="KIW00742.1"/>
    </source>
</evidence>
<feature type="transmembrane region" description="Helical" evidence="5">
    <location>
        <begin position="393"/>
        <end position="414"/>
    </location>
</feature>
<feature type="transmembrane region" description="Helical" evidence="5">
    <location>
        <begin position="142"/>
        <end position="163"/>
    </location>
</feature>
<feature type="transmembrane region" description="Helical" evidence="5">
    <location>
        <begin position="420"/>
        <end position="442"/>
    </location>
</feature>
<dbReference type="GO" id="GO:0022857">
    <property type="term" value="F:transmembrane transporter activity"/>
    <property type="evidence" value="ECO:0007669"/>
    <property type="project" value="InterPro"/>
</dbReference>
<dbReference type="VEuPathDB" id="FungiDB:PV09_07726"/>
<name>A0A0D1YIP5_9PEZI</name>
<evidence type="ECO:0000256" key="5">
    <source>
        <dbReference type="SAM" id="Phobius"/>
    </source>
</evidence>
<reference evidence="7 8" key="1">
    <citation type="submission" date="2015-01" db="EMBL/GenBank/DDBJ databases">
        <title>The Genome Sequence of Ochroconis gallopava CBS43764.</title>
        <authorList>
            <consortium name="The Broad Institute Genomics Platform"/>
            <person name="Cuomo C."/>
            <person name="de Hoog S."/>
            <person name="Gorbushina A."/>
            <person name="Stielow B."/>
            <person name="Teixiera M."/>
            <person name="Abouelleil A."/>
            <person name="Chapman S.B."/>
            <person name="Priest M."/>
            <person name="Young S.K."/>
            <person name="Wortman J."/>
            <person name="Nusbaum C."/>
            <person name="Birren B."/>
        </authorList>
    </citation>
    <scope>NUCLEOTIDE SEQUENCE [LARGE SCALE GENOMIC DNA]</scope>
    <source>
        <strain evidence="7 8">CBS 43764</strain>
    </source>
</reference>
<dbReference type="InParanoid" id="A0A0D1YIP5"/>
<keyword evidence="2 5" id="KW-0812">Transmembrane</keyword>
<dbReference type="EMBL" id="KN847560">
    <property type="protein sequence ID" value="KIW00742.1"/>
    <property type="molecule type" value="Genomic_DNA"/>
</dbReference>
<feature type="transmembrane region" description="Helical" evidence="5">
    <location>
        <begin position="324"/>
        <end position="344"/>
    </location>
</feature>
<dbReference type="Proteomes" id="UP000053259">
    <property type="component" value="Unassembled WGS sequence"/>
</dbReference>
<evidence type="ECO:0000256" key="1">
    <source>
        <dbReference type="ARBA" id="ARBA00004141"/>
    </source>
</evidence>
<dbReference type="PROSITE" id="PS50850">
    <property type="entry name" value="MFS"/>
    <property type="match status" value="1"/>
</dbReference>
<evidence type="ECO:0000313" key="8">
    <source>
        <dbReference type="Proteomes" id="UP000053259"/>
    </source>
</evidence>
<gene>
    <name evidence="7" type="ORF">PV09_07726</name>
</gene>
<dbReference type="OrthoDB" id="433512at2759"/>
<dbReference type="AlphaFoldDB" id="A0A0D1YIP5"/>
<dbReference type="GeneID" id="27315699"/>
<dbReference type="InterPro" id="IPR005828">
    <property type="entry name" value="MFS_sugar_transport-like"/>
</dbReference>
<dbReference type="SUPFAM" id="SSF103473">
    <property type="entry name" value="MFS general substrate transporter"/>
    <property type="match status" value="1"/>
</dbReference>
<proteinExistence type="predicted"/>
<dbReference type="RefSeq" id="XP_016210611.1">
    <property type="nucleotide sequence ID" value="XM_016361532.1"/>
</dbReference>
<feature type="transmembrane region" description="Helical" evidence="5">
    <location>
        <begin position="230"/>
        <end position="252"/>
    </location>
</feature>
<feature type="transmembrane region" description="Helical" evidence="5">
    <location>
        <begin position="112"/>
        <end position="130"/>
    </location>
</feature>
<dbReference type="InterPro" id="IPR005829">
    <property type="entry name" value="Sugar_transporter_CS"/>
</dbReference>
<evidence type="ECO:0000256" key="3">
    <source>
        <dbReference type="ARBA" id="ARBA00022989"/>
    </source>
</evidence>
<keyword evidence="3 5" id="KW-1133">Transmembrane helix</keyword>
<feature type="transmembrane region" description="Helical" evidence="5">
    <location>
        <begin position="87"/>
        <end position="106"/>
    </location>
</feature>
<sequence>MSSSSFEKKNRGFLGPRSEALATNELRAREELRLDIDGNGFNWHVWAVAASGFFTDSYNLFATNVILPSIAYVYWQTDENPWRETFINAMTLGGSAIGQLLFGILADVKGRNSLYGVELVIVIFSTIGVASASSGIGNNMSILAWLVAWRFVMGIGIGAEYPLSAVICSEWSSTKARARMMSAVFFMQPVGQLLAQLVGLWVVLGRKSHLQSHCSNDESNQLCRAEVDRIWRIVTGVGAAPALLAIIFRFLIWDAGLYVWEVKQDIPRAIRNSQNVYPNIRARAELGTARLMSGWNVEQTEEESMPIQFSREDLRYYFIEQGNWRYLAGTSICWFLLDFAFYGLGMNNPRTIAKIFANAPVNENIIIPSWNTNPQDPDATIYDTLKTNAERSIYTVCIASLAGSALFIFFSNYIRRRNWLIGSFLVQGLVFIISGGTFYAVFHKGSHFETVALVAICHFLFNFGANTLTFMIPAEIFPSTYRCTCHGISAASGKIGSIVVSLVLRKVGVGSDPNTNALGYVFIIFGVVMAIGAFFAWAWIPDVQNGREEEGGLFKFLKPLQNKTLEELGEGLARADQSGQRIGFRNKLLGLKRRTFRKGSVYTSHVEMS</sequence>
<feature type="transmembrane region" description="Helical" evidence="5">
    <location>
        <begin position="451"/>
        <end position="472"/>
    </location>
</feature>
<feature type="transmembrane region" description="Helical" evidence="5">
    <location>
        <begin position="58"/>
        <end position="75"/>
    </location>
</feature>
<dbReference type="Gene3D" id="1.20.1250.20">
    <property type="entry name" value="MFS general substrate transporter like domains"/>
    <property type="match status" value="2"/>
</dbReference>
<keyword evidence="8" id="KW-1185">Reference proteome</keyword>
<evidence type="ECO:0000259" key="6">
    <source>
        <dbReference type="PROSITE" id="PS50850"/>
    </source>
</evidence>
<dbReference type="STRING" id="253628.A0A0D1YIP5"/>
<dbReference type="PROSITE" id="PS00217">
    <property type="entry name" value="SUGAR_TRANSPORT_2"/>
    <property type="match status" value="1"/>
</dbReference>
<accession>A0A0D1YIP5</accession>
<dbReference type="GO" id="GO:0016020">
    <property type="term" value="C:membrane"/>
    <property type="evidence" value="ECO:0007669"/>
    <property type="project" value="UniProtKB-SubCell"/>
</dbReference>
<dbReference type="HOGENOM" id="CLU_001265_46_14_1"/>
<feature type="transmembrane region" description="Helical" evidence="5">
    <location>
        <begin position="517"/>
        <end position="540"/>
    </location>
</feature>
<evidence type="ECO:0000256" key="4">
    <source>
        <dbReference type="ARBA" id="ARBA00023136"/>
    </source>
</evidence>
<feature type="domain" description="Major facilitator superfamily (MFS) profile" evidence="6">
    <location>
        <begin position="45"/>
        <end position="544"/>
    </location>
</feature>